<protein>
    <submittedName>
        <fullName evidence="1">Uncharacterized protein</fullName>
    </submittedName>
</protein>
<dbReference type="Proteomes" id="UP000009882">
    <property type="component" value="Unassembled WGS sequence"/>
</dbReference>
<organism evidence="1 2">
    <name type="scientific">Penicillium digitatum (strain PHI26 / CECT 20796)</name>
    <name type="common">Green mold</name>
    <dbReference type="NCBI Taxonomy" id="1170229"/>
    <lineage>
        <taxon>Eukaryota</taxon>
        <taxon>Fungi</taxon>
        <taxon>Dikarya</taxon>
        <taxon>Ascomycota</taxon>
        <taxon>Pezizomycotina</taxon>
        <taxon>Eurotiomycetes</taxon>
        <taxon>Eurotiomycetidae</taxon>
        <taxon>Eurotiales</taxon>
        <taxon>Aspergillaceae</taxon>
        <taxon>Penicillium</taxon>
    </lineage>
</organism>
<proteinExistence type="predicted"/>
<reference evidence="2" key="1">
    <citation type="journal article" date="2012" name="BMC Genomics">
        <title>Genome sequence of the necrotrophic fungus Penicillium digitatum, the main postharvest pathogen of citrus.</title>
        <authorList>
            <person name="Marcet-Houben M."/>
            <person name="Ballester A.-R."/>
            <person name="de la Fuente B."/>
            <person name="Harries E."/>
            <person name="Marcos J.F."/>
            <person name="Gonzalez-Candelas L."/>
            <person name="Gabaldon T."/>
        </authorList>
    </citation>
    <scope>NUCLEOTIDE SEQUENCE [LARGE SCALE GENOMIC DNA]</scope>
    <source>
        <strain evidence="2">PHI26 / CECT 20796</strain>
    </source>
</reference>
<comment type="caution">
    <text evidence="1">The sequence shown here is derived from an EMBL/GenBank/DDBJ whole genome shotgun (WGS) entry which is preliminary data.</text>
</comment>
<name>K9GX60_PEND2</name>
<dbReference type="EMBL" id="AKCT01000025">
    <property type="protein sequence ID" value="EKV19198.1"/>
    <property type="molecule type" value="Genomic_DNA"/>
</dbReference>
<sequence length="41" mass="4438">MLCSKPLASFVVLPNTLQNGLQRLCISSIGLGPRSARPVHY</sequence>
<gene>
    <name evidence="1" type="ORF">PDIG_03580</name>
</gene>
<dbReference type="InParanoid" id="K9GX60"/>
<dbReference type="AlphaFoldDB" id="K9GX60"/>
<evidence type="ECO:0000313" key="1">
    <source>
        <dbReference type="EMBL" id="EKV19198.1"/>
    </source>
</evidence>
<dbReference type="HOGENOM" id="CLU_3279669_0_0_1"/>
<keyword evidence="2" id="KW-1185">Reference proteome</keyword>
<accession>K9GX60</accession>
<evidence type="ECO:0000313" key="2">
    <source>
        <dbReference type="Proteomes" id="UP000009882"/>
    </source>
</evidence>